<comment type="caution">
    <text evidence="1">The sequence shown here is derived from an EMBL/GenBank/DDBJ whole genome shotgun (WGS) entry which is preliminary data.</text>
</comment>
<organism evidence="1 2">
    <name type="scientific">Candidatus Raymondbacteria bacterium RIFOXYD12_FULL_49_13</name>
    <dbReference type="NCBI Taxonomy" id="1817890"/>
    <lineage>
        <taxon>Bacteria</taxon>
        <taxon>Raymondiibacteriota</taxon>
    </lineage>
</organism>
<proteinExistence type="predicted"/>
<dbReference type="AlphaFoldDB" id="A0A1F7FB77"/>
<sequence length="162" mass="17367">MFYFCFLFMGLVVVIKPGALSPPDPLVNTMQCQGVVGFDFSGSSSNEQIALFIINSNAVNGFDVSFRFANRCKFTCGTREIPMTAVILDKVSGVLGTGLAEPIDLDVLHNLSGDEFIWDPGAAQTTETVNYIVELRASWANPAGKLAGFYSEAITAVISVGL</sequence>
<evidence type="ECO:0000313" key="2">
    <source>
        <dbReference type="Proteomes" id="UP000179243"/>
    </source>
</evidence>
<dbReference type="Proteomes" id="UP000179243">
    <property type="component" value="Unassembled WGS sequence"/>
</dbReference>
<dbReference type="EMBL" id="MFYX01000080">
    <property type="protein sequence ID" value="OGK03883.1"/>
    <property type="molecule type" value="Genomic_DNA"/>
</dbReference>
<reference evidence="1 2" key="1">
    <citation type="journal article" date="2016" name="Nat. Commun.">
        <title>Thousands of microbial genomes shed light on interconnected biogeochemical processes in an aquifer system.</title>
        <authorList>
            <person name="Anantharaman K."/>
            <person name="Brown C.T."/>
            <person name="Hug L.A."/>
            <person name="Sharon I."/>
            <person name="Castelle C.J."/>
            <person name="Probst A.J."/>
            <person name="Thomas B.C."/>
            <person name="Singh A."/>
            <person name="Wilkins M.J."/>
            <person name="Karaoz U."/>
            <person name="Brodie E.L."/>
            <person name="Williams K.H."/>
            <person name="Hubbard S.S."/>
            <person name="Banfield J.F."/>
        </authorList>
    </citation>
    <scope>NUCLEOTIDE SEQUENCE [LARGE SCALE GENOMIC DNA]</scope>
</reference>
<evidence type="ECO:0000313" key="1">
    <source>
        <dbReference type="EMBL" id="OGK03883.1"/>
    </source>
</evidence>
<name>A0A1F7FB77_UNCRA</name>
<protein>
    <submittedName>
        <fullName evidence="1">Uncharacterized protein</fullName>
    </submittedName>
</protein>
<gene>
    <name evidence="1" type="ORF">A2519_00575</name>
</gene>
<accession>A0A1F7FB77</accession>